<proteinExistence type="predicted"/>
<comment type="caution">
    <text evidence="1">The sequence shown here is derived from an EMBL/GenBank/DDBJ whole genome shotgun (WGS) entry which is preliminary data.</text>
</comment>
<organism evidence="1 2">
    <name type="scientific">Pleurodeles waltl</name>
    <name type="common">Iberian ribbed newt</name>
    <dbReference type="NCBI Taxonomy" id="8319"/>
    <lineage>
        <taxon>Eukaryota</taxon>
        <taxon>Metazoa</taxon>
        <taxon>Chordata</taxon>
        <taxon>Craniata</taxon>
        <taxon>Vertebrata</taxon>
        <taxon>Euteleostomi</taxon>
        <taxon>Amphibia</taxon>
        <taxon>Batrachia</taxon>
        <taxon>Caudata</taxon>
        <taxon>Salamandroidea</taxon>
        <taxon>Salamandridae</taxon>
        <taxon>Pleurodelinae</taxon>
        <taxon>Pleurodeles</taxon>
    </lineage>
</organism>
<sequence length="70" mass="7525">MAARRGKKDRTLKDLLTKPVGPQTTVPTLPPGTGATVTPAEMEAPVTRFFLGSLVASLRDDLYTLKKDLA</sequence>
<gene>
    <name evidence="1" type="ORF">NDU88_000895</name>
</gene>
<accession>A0AAV7VA71</accession>
<evidence type="ECO:0000313" key="1">
    <source>
        <dbReference type="EMBL" id="KAJ1197033.1"/>
    </source>
</evidence>
<evidence type="ECO:0000313" key="2">
    <source>
        <dbReference type="Proteomes" id="UP001066276"/>
    </source>
</evidence>
<dbReference type="Proteomes" id="UP001066276">
    <property type="component" value="Chromosome 2_1"/>
</dbReference>
<name>A0AAV7VA71_PLEWA</name>
<dbReference type="AlphaFoldDB" id="A0AAV7VA71"/>
<reference evidence="1" key="1">
    <citation type="journal article" date="2022" name="bioRxiv">
        <title>Sequencing and chromosome-scale assembly of the giantPleurodeles waltlgenome.</title>
        <authorList>
            <person name="Brown T."/>
            <person name="Elewa A."/>
            <person name="Iarovenko S."/>
            <person name="Subramanian E."/>
            <person name="Araus A.J."/>
            <person name="Petzold A."/>
            <person name="Susuki M."/>
            <person name="Suzuki K.-i.T."/>
            <person name="Hayashi T."/>
            <person name="Toyoda A."/>
            <person name="Oliveira C."/>
            <person name="Osipova E."/>
            <person name="Leigh N.D."/>
            <person name="Simon A."/>
            <person name="Yun M.H."/>
        </authorList>
    </citation>
    <scope>NUCLEOTIDE SEQUENCE</scope>
    <source>
        <strain evidence="1">20211129_DDA</strain>
        <tissue evidence="1">Liver</tissue>
    </source>
</reference>
<dbReference type="EMBL" id="JANPWB010000003">
    <property type="protein sequence ID" value="KAJ1197033.1"/>
    <property type="molecule type" value="Genomic_DNA"/>
</dbReference>
<protein>
    <submittedName>
        <fullName evidence="1">Uncharacterized protein</fullName>
    </submittedName>
</protein>
<keyword evidence="2" id="KW-1185">Reference proteome</keyword>